<evidence type="ECO:0000256" key="1">
    <source>
        <dbReference type="ARBA" id="ARBA00006295"/>
    </source>
</evidence>
<dbReference type="InterPro" id="IPR036086">
    <property type="entry name" value="ParB/Sulfiredoxin_sf"/>
</dbReference>
<dbReference type="SUPFAM" id="SSF109709">
    <property type="entry name" value="KorB DNA-binding domain-like"/>
    <property type="match status" value="1"/>
</dbReference>
<keyword evidence="5" id="KW-1185">Reference proteome</keyword>
<evidence type="ECO:0000313" key="4">
    <source>
        <dbReference type="EMBL" id="MFD1712819.1"/>
    </source>
</evidence>
<evidence type="ECO:0000313" key="5">
    <source>
        <dbReference type="Proteomes" id="UP001597304"/>
    </source>
</evidence>
<evidence type="ECO:0000259" key="3">
    <source>
        <dbReference type="SMART" id="SM00470"/>
    </source>
</evidence>
<dbReference type="SMART" id="SM00470">
    <property type="entry name" value="ParB"/>
    <property type="match status" value="1"/>
</dbReference>
<protein>
    <submittedName>
        <fullName evidence="4">ParB/RepB/Spo0J family partition protein</fullName>
    </submittedName>
</protein>
<sequence>MSLKDKAKKIDFGALPSASPEMVESSLPRPKTAPGMMMSRAADQRSDITRENNELKDKVAELETAAARAAELQDELAAWGDAKATRLLDPKTVTWSKWANRDEANFSTQEFAEFKDEIASAGGNVQPIKVRPIKPDGEVQYEIVFGHRRHRACLEQGLPVLALVDNIDEVELFVQMDRENRSRKDLSPWEQGKMYLQALDSGLFPSHRKLADFVGVHFTQIGKVLSIARLPKIVIDAFVSPLDLQVRWAKPLAELYETDRVTLTARASKAKELGPDRSPKAVLDLLMGTAASPSSGKRTEDITLKRDGKPAAVIRSDAKGNTMVSFTAEALPHSKLKDLSRLIEEFLSRK</sequence>
<dbReference type="PANTHER" id="PTHR33375">
    <property type="entry name" value="CHROMOSOME-PARTITIONING PROTEIN PARB-RELATED"/>
    <property type="match status" value="1"/>
</dbReference>
<feature type="compositionally biased region" description="Basic and acidic residues" evidence="2">
    <location>
        <begin position="42"/>
        <end position="51"/>
    </location>
</feature>
<accession>A0ABW4KYV6</accession>
<comment type="similarity">
    <text evidence="1">Belongs to the ParB family.</text>
</comment>
<dbReference type="SUPFAM" id="SSF110849">
    <property type="entry name" value="ParB/Sulfiredoxin"/>
    <property type="match status" value="1"/>
</dbReference>
<dbReference type="InterPro" id="IPR037972">
    <property type="entry name" value="RepB_N"/>
</dbReference>
<gene>
    <name evidence="4" type="ORF">ACFSF0_19660</name>
</gene>
<dbReference type="CDD" id="cd16405">
    <property type="entry name" value="RepB_like_N"/>
    <property type="match status" value="1"/>
</dbReference>
<dbReference type="InterPro" id="IPR004437">
    <property type="entry name" value="ParB/RepB/Spo0J"/>
</dbReference>
<dbReference type="Gene3D" id="3.90.1530.30">
    <property type="match status" value="1"/>
</dbReference>
<dbReference type="NCBIfam" id="TIGR00180">
    <property type="entry name" value="parB_part"/>
    <property type="match status" value="1"/>
</dbReference>
<name>A0ABW4KYV6_9BURK</name>
<dbReference type="PANTHER" id="PTHR33375:SF1">
    <property type="entry name" value="CHROMOSOME-PARTITIONING PROTEIN PARB-RELATED"/>
    <property type="match status" value="1"/>
</dbReference>
<dbReference type="RefSeq" id="WP_147914704.1">
    <property type="nucleotide sequence ID" value="NZ_JBHUEJ010000049.1"/>
</dbReference>
<feature type="compositionally biased region" description="Basic and acidic residues" evidence="2">
    <location>
        <begin position="1"/>
        <end position="11"/>
    </location>
</feature>
<dbReference type="InterPro" id="IPR003115">
    <property type="entry name" value="ParB_N"/>
</dbReference>
<dbReference type="Proteomes" id="UP001597304">
    <property type="component" value="Unassembled WGS sequence"/>
</dbReference>
<feature type="region of interest" description="Disordered" evidence="2">
    <location>
        <begin position="1"/>
        <end position="51"/>
    </location>
</feature>
<dbReference type="Pfam" id="PF02195">
    <property type="entry name" value="ParB_N"/>
    <property type="match status" value="1"/>
</dbReference>
<dbReference type="InterPro" id="IPR050336">
    <property type="entry name" value="Chromosome_partition/occlusion"/>
</dbReference>
<organism evidence="4 5">
    <name type="scientific">Ottowia flava</name>
    <dbReference type="NCBI Taxonomy" id="2675430"/>
    <lineage>
        <taxon>Bacteria</taxon>
        <taxon>Pseudomonadati</taxon>
        <taxon>Pseudomonadota</taxon>
        <taxon>Betaproteobacteria</taxon>
        <taxon>Burkholderiales</taxon>
        <taxon>Comamonadaceae</taxon>
        <taxon>Ottowia</taxon>
    </lineage>
</organism>
<reference evidence="5" key="1">
    <citation type="journal article" date="2019" name="Int. J. Syst. Evol. Microbiol.">
        <title>The Global Catalogue of Microorganisms (GCM) 10K type strain sequencing project: providing services to taxonomists for standard genome sequencing and annotation.</title>
        <authorList>
            <consortium name="The Broad Institute Genomics Platform"/>
            <consortium name="The Broad Institute Genome Sequencing Center for Infectious Disease"/>
            <person name="Wu L."/>
            <person name="Ma J."/>
        </authorList>
    </citation>
    <scope>NUCLEOTIDE SEQUENCE [LARGE SCALE GENOMIC DNA]</scope>
    <source>
        <strain evidence="5">LMG 29247</strain>
    </source>
</reference>
<feature type="domain" description="ParB-like N-terminal" evidence="3">
    <location>
        <begin position="86"/>
        <end position="181"/>
    </location>
</feature>
<dbReference type="EMBL" id="JBHUEJ010000049">
    <property type="protein sequence ID" value="MFD1712819.1"/>
    <property type="molecule type" value="Genomic_DNA"/>
</dbReference>
<evidence type="ECO:0000256" key="2">
    <source>
        <dbReference type="SAM" id="MobiDB-lite"/>
    </source>
</evidence>
<comment type="caution">
    <text evidence="4">The sequence shown here is derived from an EMBL/GenBank/DDBJ whole genome shotgun (WGS) entry which is preliminary data.</text>
</comment>
<proteinExistence type="inferred from homology"/>
<dbReference type="Gene3D" id="1.10.10.2830">
    <property type="match status" value="1"/>
</dbReference>